<evidence type="ECO:0000256" key="1">
    <source>
        <dbReference type="RuleBase" id="RU341113"/>
    </source>
</evidence>
<keyword evidence="1" id="KW-0482">Metalloprotease</keyword>
<dbReference type="SUPFAM" id="SSF51556">
    <property type="entry name" value="Metallo-dependent hydrolases"/>
    <property type="match status" value="1"/>
</dbReference>
<dbReference type="InParanoid" id="A0A409Y1E0"/>
<dbReference type="Pfam" id="PF01244">
    <property type="entry name" value="Peptidase_M19"/>
    <property type="match status" value="1"/>
</dbReference>
<keyword evidence="1" id="KW-0378">Hydrolase</keyword>
<comment type="cofactor">
    <cofactor evidence="1">
        <name>Zn(2+)</name>
        <dbReference type="ChEBI" id="CHEBI:29105"/>
    </cofactor>
</comment>
<proteinExistence type="inferred from homology"/>
<evidence type="ECO:0000313" key="5">
    <source>
        <dbReference type="Proteomes" id="UP000284706"/>
    </source>
</evidence>
<dbReference type="PANTHER" id="PTHR10443">
    <property type="entry name" value="MICROSOMAL DIPEPTIDASE"/>
    <property type="match status" value="1"/>
</dbReference>
<feature type="transmembrane region" description="Helical" evidence="3">
    <location>
        <begin position="34"/>
        <end position="54"/>
    </location>
</feature>
<feature type="region of interest" description="Disordered" evidence="2">
    <location>
        <begin position="1"/>
        <end position="28"/>
    </location>
</feature>
<feature type="compositionally biased region" description="Polar residues" evidence="2">
    <location>
        <begin position="1"/>
        <end position="13"/>
    </location>
</feature>
<dbReference type="GO" id="GO:0070573">
    <property type="term" value="F:metallodipeptidase activity"/>
    <property type="evidence" value="ECO:0007669"/>
    <property type="project" value="InterPro"/>
</dbReference>
<dbReference type="PROSITE" id="PS51365">
    <property type="entry name" value="RENAL_DIPEPTIDASE_2"/>
    <property type="match status" value="1"/>
</dbReference>
<comment type="caution">
    <text evidence="4">The sequence shown here is derived from an EMBL/GenBank/DDBJ whole genome shotgun (WGS) entry which is preliminary data.</text>
</comment>
<protein>
    <recommendedName>
        <fullName evidence="1">Dipeptidase</fullName>
        <ecNumber evidence="1">3.4.13.19</ecNumber>
    </recommendedName>
</protein>
<dbReference type="EC" id="3.4.13.19" evidence="1"/>
<keyword evidence="1" id="KW-0479">Metal-binding</keyword>
<dbReference type="InterPro" id="IPR008257">
    <property type="entry name" value="Pept_M19"/>
</dbReference>
<dbReference type="OrthoDB" id="445695at2759"/>
<keyword evidence="5" id="KW-1185">Reference proteome</keyword>
<dbReference type="Gene3D" id="3.20.20.140">
    <property type="entry name" value="Metal-dependent hydrolases"/>
    <property type="match status" value="1"/>
</dbReference>
<dbReference type="PANTHER" id="PTHR10443:SF12">
    <property type="entry name" value="DIPEPTIDASE"/>
    <property type="match status" value="1"/>
</dbReference>
<keyword evidence="3" id="KW-0472">Membrane</keyword>
<dbReference type="Proteomes" id="UP000284706">
    <property type="component" value="Unassembled WGS sequence"/>
</dbReference>
<keyword evidence="3" id="KW-1133">Transmembrane helix</keyword>
<dbReference type="STRING" id="231916.A0A409Y1E0"/>
<evidence type="ECO:0000313" key="4">
    <source>
        <dbReference type="EMBL" id="PPQ96820.1"/>
    </source>
</evidence>
<keyword evidence="1" id="KW-0862">Zinc</keyword>
<dbReference type="InterPro" id="IPR000180">
    <property type="entry name" value="Dipep_AS"/>
</dbReference>
<keyword evidence="1" id="KW-0224">Dipeptidase</keyword>
<sequence>MTSNGHQSETSPLLGSEEHEDSLSTPKSNPKVRAIVWGSLTVLFVTTVILLVGFEDYFGDAFAPWLGKLPKDPHLAALAILDRAPVIVSFGTGLLYRAIWFLLYTSGRSYWFVLLFFTKCLLPSVSTDLPILVRSSYSNNVSAVDLGSEMPGHVDIPRLRKGKVGGFFWSTYISCPNPDIAGEDFLGATWRVRDTLEQIDVSKLLIAKYPKTFALALTSDDVKVAIAEGKIASLLGVEGGHQLGNSIAVLRQYYELGVRYVTLTHTCHNAFADSCGLNPGIVPLHGGLSTLGTKLIEEMNRLGVLVDLSHTSDATARQAISHSRAPIIWSHSSARAVHDVPRNVPDDILRLIGRGENKTDGVVMVNFAPFFVASPGKASVETVADHIGHIAEVAGKEHVGLGSDFDGIGDVPVGLEDVSKYPALIAELYRRGWDKYELAGLTGGNLLRVMEGAEKVAGELRRAGASPVFDLYEKRPDVGHMRVEL</sequence>
<name>A0A409Y1E0_9AGAR</name>
<keyword evidence="3" id="KW-0812">Transmembrane</keyword>
<dbReference type="InterPro" id="IPR032466">
    <property type="entry name" value="Metal_Hydrolase"/>
</dbReference>
<reference evidence="4 5" key="1">
    <citation type="journal article" date="2018" name="Evol. Lett.">
        <title>Horizontal gene cluster transfer increased hallucinogenic mushroom diversity.</title>
        <authorList>
            <person name="Reynolds H.T."/>
            <person name="Vijayakumar V."/>
            <person name="Gluck-Thaler E."/>
            <person name="Korotkin H.B."/>
            <person name="Matheny P.B."/>
            <person name="Slot J.C."/>
        </authorList>
    </citation>
    <scope>NUCLEOTIDE SEQUENCE [LARGE SCALE GENOMIC DNA]</scope>
    <source>
        <strain evidence="4 5">SRW20</strain>
    </source>
</reference>
<dbReference type="CDD" id="cd01301">
    <property type="entry name" value="rDP_like"/>
    <property type="match status" value="1"/>
</dbReference>
<evidence type="ECO:0000256" key="2">
    <source>
        <dbReference type="SAM" id="MobiDB-lite"/>
    </source>
</evidence>
<organism evidence="4 5">
    <name type="scientific">Gymnopilus dilepis</name>
    <dbReference type="NCBI Taxonomy" id="231916"/>
    <lineage>
        <taxon>Eukaryota</taxon>
        <taxon>Fungi</taxon>
        <taxon>Dikarya</taxon>
        <taxon>Basidiomycota</taxon>
        <taxon>Agaricomycotina</taxon>
        <taxon>Agaricomycetes</taxon>
        <taxon>Agaricomycetidae</taxon>
        <taxon>Agaricales</taxon>
        <taxon>Agaricineae</taxon>
        <taxon>Hymenogastraceae</taxon>
        <taxon>Gymnopilus</taxon>
    </lineage>
</organism>
<accession>A0A409Y1E0</accession>
<dbReference type="GO" id="GO:0046872">
    <property type="term" value="F:metal ion binding"/>
    <property type="evidence" value="ECO:0007669"/>
    <property type="project" value="UniProtKB-UniRule"/>
</dbReference>
<evidence type="ECO:0000256" key="3">
    <source>
        <dbReference type="SAM" id="Phobius"/>
    </source>
</evidence>
<feature type="transmembrane region" description="Helical" evidence="3">
    <location>
        <begin position="74"/>
        <end position="98"/>
    </location>
</feature>
<dbReference type="AlphaFoldDB" id="A0A409Y1E0"/>
<comment type="similarity">
    <text evidence="1">Belongs to the metallo-dependent hydrolases superfamily. Peptidase M19 family.</text>
</comment>
<gene>
    <name evidence="4" type="ORF">CVT26_006221</name>
</gene>
<dbReference type="PROSITE" id="PS00869">
    <property type="entry name" value="RENAL_DIPEPTIDASE_1"/>
    <property type="match status" value="1"/>
</dbReference>
<keyword evidence="1" id="KW-0645">Protease</keyword>
<feature type="transmembrane region" description="Helical" evidence="3">
    <location>
        <begin position="110"/>
        <end position="133"/>
    </location>
</feature>
<comment type="catalytic activity">
    <reaction evidence="1">
        <text>an L-aminoacyl-L-amino acid + H2O = 2 an L-alpha-amino acid</text>
        <dbReference type="Rhea" id="RHEA:48940"/>
        <dbReference type="ChEBI" id="CHEBI:15377"/>
        <dbReference type="ChEBI" id="CHEBI:59869"/>
        <dbReference type="ChEBI" id="CHEBI:77460"/>
        <dbReference type="EC" id="3.4.13.19"/>
    </reaction>
</comment>
<dbReference type="GO" id="GO:0006508">
    <property type="term" value="P:proteolysis"/>
    <property type="evidence" value="ECO:0007669"/>
    <property type="project" value="UniProtKB-KW"/>
</dbReference>
<dbReference type="EMBL" id="NHYE01001321">
    <property type="protein sequence ID" value="PPQ96820.1"/>
    <property type="molecule type" value="Genomic_DNA"/>
</dbReference>